<feature type="compositionally biased region" description="Low complexity" evidence="7">
    <location>
        <begin position="161"/>
        <end position="173"/>
    </location>
</feature>
<evidence type="ECO:0000256" key="5">
    <source>
        <dbReference type="PROSITE-ProRule" id="PRU01240"/>
    </source>
</evidence>
<accession>A0A7W2HIU7</accession>
<dbReference type="InterPro" id="IPR015500">
    <property type="entry name" value="Peptidase_S8_subtilisin-rel"/>
</dbReference>
<evidence type="ECO:0000313" key="10">
    <source>
        <dbReference type="EMBL" id="MBA4865457.1"/>
    </source>
</evidence>
<dbReference type="InterPro" id="IPR036852">
    <property type="entry name" value="Peptidase_S8/S53_dom_sf"/>
</dbReference>
<evidence type="ECO:0000256" key="1">
    <source>
        <dbReference type="ARBA" id="ARBA00011073"/>
    </source>
</evidence>
<sequence length="889" mass="92824">MFRPRSRTPYGRRRTATAIAAVLAAGGVSLAAVPATADTAGAQSAAVDKLGNHDRDLIAKYAKQHRARSVPAHAKQAVPDFVTLMLAVKNGRTEEAKKALTDLGAEVTRTDAGVGYIKVNVPFADVDKVVALDDVLRVDADELLQLEETRADSTVTEAAAQAADSATLPAAPSVKTPDDNAYMPTNETGSVDFKNDNPTFDGRGVTIGVMDTGIDPTHPALAKTTTGERKLVDTVNGTNPTDFVDLLFDRTWSLLTASNKVTGPTVVKQNITWTLPSGDDLSLATRLINAGNGYADPTLKGKYLGVVHRADDGAVFVDTDFDHVFTDDELLRPYKVDHQVGYLGTDNPDTEINERQPFTVDFKKFSATLSGVSVTTIDESHGTHVAGITAANGMFGGDMDGQAPGAKLVSMRACHASGCSSAALTDGMIDLATDHGVDVINMSIGSVPALNDGQSARALVYNRLIDETGVQMFISAGNSGAGTNTVGDPTAADKVVSVGASVSKETWWANYGSEVAFEEGVFPFSSRGPREDGGMKPDITAPGSAVAPTPDWLASSYVADTGYTLPVGYSMLNGTSMASPQAAGAAALLLSAAKQKGVSASPAELRKAIYTSADYNSAVDAIAQGRGEFDVEQAWEVLSKGVATDEDIKVSAPVCTVLSGQLTTPGTGSGLFNSCAPGSGGQGVGESRTYEVTLTRTGGKDGAQAYDLGLKGNDGTFSAPVQVTLEKGVPTVVKVTAEPKTQGTHSAVLTIDNDDARGLEQSALLAVEAATPLTVGTTWSASDSVNRNETIHYTVAVPAGTKSLKVDLSGLADDSQTRWWAFNPQGVSGEKSSAGSIYCYAGYLDGNGCNPTTRTYTNPQAGVWEFVVESRRTSPLLSNTFELKASITQ</sequence>
<keyword evidence="8" id="KW-0732">Signal</keyword>
<proteinExistence type="inferred from homology"/>
<feature type="signal peptide" evidence="8">
    <location>
        <begin position="1"/>
        <end position="31"/>
    </location>
</feature>
<dbReference type="InterPro" id="IPR000209">
    <property type="entry name" value="Peptidase_S8/S53_dom"/>
</dbReference>
<feature type="active site" description="Charge relay system" evidence="5">
    <location>
        <position position="576"/>
    </location>
</feature>
<dbReference type="Proteomes" id="UP000586976">
    <property type="component" value="Unassembled WGS sequence"/>
</dbReference>
<dbReference type="RefSeq" id="WP_181866968.1">
    <property type="nucleotide sequence ID" value="NZ_JACEQY010000041.1"/>
</dbReference>
<protein>
    <submittedName>
        <fullName evidence="10">S8 family serine peptidase</fullName>
    </submittedName>
</protein>
<dbReference type="PANTHER" id="PTHR43806:SF11">
    <property type="entry name" value="CEREVISIN-RELATED"/>
    <property type="match status" value="1"/>
</dbReference>
<dbReference type="Gene3D" id="3.40.50.200">
    <property type="entry name" value="Peptidase S8/S53 domain"/>
    <property type="match status" value="2"/>
</dbReference>
<keyword evidence="3 5" id="KW-0378">Hydrolase</keyword>
<dbReference type="InterPro" id="IPR050131">
    <property type="entry name" value="Peptidase_S8_subtilisin-like"/>
</dbReference>
<keyword evidence="4 5" id="KW-0720">Serine protease</keyword>
<dbReference type="PROSITE" id="PS00138">
    <property type="entry name" value="SUBTILASE_SER"/>
    <property type="match status" value="1"/>
</dbReference>
<evidence type="ECO:0000313" key="11">
    <source>
        <dbReference type="Proteomes" id="UP000586976"/>
    </source>
</evidence>
<dbReference type="AlphaFoldDB" id="A0A7W2HIU7"/>
<feature type="active site" description="Charge relay system" evidence="5">
    <location>
        <position position="381"/>
    </location>
</feature>
<dbReference type="Pfam" id="PF00082">
    <property type="entry name" value="Peptidase_S8"/>
    <property type="match status" value="1"/>
</dbReference>
<comment type="caution">
    <text evidence="10">The sequence shown here is derived from an EMBL/GenBank/DDBJ whole genome shotgun (WGS) entry which is preliminary data.</text>
</comment>
<dbReference type="SUPFAM" id="SSF52743">
    <property type="entry name" value="Subtilisin-like"/>
    <property type="match status" value="1"/>
</dbReference>
<evidence type="ECO:0000256" key="2">
    <source>
        <dbReference type="ARBA" id="ARBA00022670"/>
    </source>
</evidence>
<evidence type="ECO:0000256" key="6">
    <source>
        <dbReference type="RuleBase" id="RU003355"/>
    </source>
</evidence>
<dbReference type="PROSITE" id="PS51892">
    <property type="entry name" value="SUBTILASE"/>
    <property type="match status" value="1"/>
</dbReference>
<dbReference type="InterPro" id="IPR023828">
    <property type="entry name" value="Peptidase_S8_Ser-AS"/>
</dbReference>
<feature type="active site" description="Charge relay system" evidence="5">
    <location>
        <position position="211"/>
    </location>
</feature>
<dbReference type="EMBL" id="JACEQY010000041">
    <property type="protein sequence ID" value="MBA4865457.1"/>
    <property type="molecule type" value="Genomic_DNA"/>
</dbReference>
<reference evidence="10 11" key="1">
    <citation type="submission" date="2020-07" db="EMBL/GenBank/DDBJ databases">
        <title>Streptomyces isolated from Indian soil.</title>
        <authorList>
            <person name="Mandal S."/>
            <person name="Maiti P.K."/>
        </authorList>
    </citation>
    <scope>NUCLEOTIDE SEQUENCE [LARGE SCALE GENOMIC DNA]</scope>
    <source>
        <strain evidence="10 11">PSKA54</strain>
    </source>
</reference>
<dbReference type="GO" id="GO:0006508">
    <property type="term" value="P:proteolysis"/>
    <property type="evidence" value="ECO:0007669"/>
    <property type="project" value="UniProtKB-KW"/>
</dbReference>
<keyword evidence="2 5" id="KW-0645">Protease</keyword>
<evidence type="ECO:0000256" key="3">
    <source>
        <dbReference type="ARBA" id="ARBA00022801"/>
    </source>
</evidence>
<evidence type="ECO:0000256" key="8">
    <source>
        <dbReference type="SAM" id="SignalP"/>
    </source>
</evidence>
<dbReference type="PRINTS" id="PR00723">
    <property type="entry name" value="SUBTILISIN"/>
</dbReference>
<evidence type="ECO:0000256" key="4">
    <source>
        <dbReference type="ARBA" id="ARBA00022825"/>
    </source>
</evidence>
<name>A0A7W2HIU7_9ACTN</name>
<evidence type="ECO:0000259" key="9">
    <source>
        <dbReference type="Pfam" id="PF00082"/>
    </source>
</evidence>
<dbReference type="GO" id="GO:0004252">
    <property type="term" value="F:serine-type endopeptidase activity"/>
    <property type="evidence" value="ECO:0007669"/>
    <property type="project" value="UniProtKB-UniRule"/>
</dbReference>
<feature type="domain" description="Peptidase S8/S53" evidence="9">
    <location>
        <begin position="202"/>
        <end position="617"/>
    </location>
</feature>
<gene>
    <name evidence="10" type="ORF">H1V43_29790</name>
</gene>
<comment type="similarity">
    <text evidence="1 5 6">Belongs to the peptidase S8 family.</text>
</comment>
<keyword evidence="11" id="KW-1185">Reference proteome</keyword>
<organism evidence="10 11">
    <name type="scientific">Streptomyces himalayensis subsp. aureolus</name>
    <dbReference type="NCBI Taxonomy" id="2758039"/>
    <lineage>
        <taxon>Bacteria</taxon>
        <taxon>Bacillati</taxon>
        <taxon>Actinomycetota</taxon>
        <taxon>Actinomycetes</taxon>
        <taxon>Kitasatosporales</taxon>
        <taxon>Streptomycetaceae</taxon>
        <taxon>Streptomyces</taxon>
        <taxon>Streptomyces himalayensis</taxon>
    </lineage>
</organism>
<dbReference type="InterPro" id="IPR023827">
    <property type="entry name" value="Peptidase_S8_Asp-AS"/>
</dbReference>
<feature type="region of interest" description="Disordered" evidence="7">
    <location>
        <begin position="161"/>
        <end position="197"/>
    </location>
</feature>
<dbReference type="PANTHER" id="PTHR43806">
    <property type="entry name" value="PEPTIDASE S8"/>
    <property type="match status" value="1"/>
</dbReference>
<dbReference type="PROSITE" id="PS00136">
    <property type="entry name" value="SUBTILASE_ASP"/>
    <property type="match status" value="1"/>
</dbReference>
<feature type="chain" id="PRO_5038797793" evidence="8">
    <location>
        <begin position="32"/>
        <end position="889"/>
    </location>
</feature>
<evidence type="ECO:0000256" key="7">
    <source>
        <dbReference type="SAM" id="MobiDB-lite"/>
    </source>
</evidence>